<keyword evidence="11" id="KW-1185">Reference proteome</keyword>
<keyword evidence="5 9" id="KW-0012">Acyltransferase</keyword>
<reference evidence="10" key="1">
    <citation type="submission" date="2016-10" db="EMBL/GenBank/DDBJ databases">
        <authorList>
            <person name="Varghese N."/>
            <person name="Submissions S."/>
        </authorList>
    </citation>
    <scope>NUCLEOTIDE SEQUENCE [LARGE SCALE GENOMIC DNA]</scope>
    <source>
        <strain evidence="10">CGMCC 1.12397</strain>
    </source>
</reference>
<dbReference type="InterPro" id="IPR016181">
    <property type="entry name" value="Acyl_CoA_acyltransferase"/>
</dbReference>
<dbReference type="InterPro" id="IPR050644">
    <property type="entry name" value="PG_Glycine_Bridge_Synth"/>
</dbReference>
<sequence length="370" mass="42734">MADLAFRAHDSIDAVNENQWNHVVEHSTNGSVFHRYEWLKAVEDSLDYEPRHVTVEKKGNPVAVFPNFVTDIDLPSVSSLFENTPLSSVGDAATAMPSLEEAPLRRVISATPGYGGPAITTNEEEVLELLMESVDEICDGNVLNHVIKAKETEYMRYGKFLAKQGYQPKLTDCRFEIDLTYDWDDIEANMAKERRKAVRKGRESGTTVREVDLTTDELRETYRQYRANMTRVRGHVYPFEFFERLAEEIPDRTKIFAAEADGEDVGRYVYFLDDERDTLHYYFPAIGDESNFEHYPSERLHEHAIKWGKERGYNYYDFGSTGSTFKDGVFRYKEKYGGRPIPTLQWEKGQSPLLWGAYKLARSAYRKKAY</sequence>
<dbReference type="Pfam" id="PF13480">
    <property type="entry name" value="Acetyltransf_6"/>
    <property type="match status" value="1"/>
</dbReference>
<dbReference type="Proteomes" id="UP000199289">
    <property type="component" value="Unassembled WGS sequence"/>
</dbReference>
<feature type="domain" description="BioF2-like acetyltransferase" evidence="7">
    <location>
        <begin position="191"/>
        <end position="326"/>
    </location>
</feature>
<dbReference type="InterPro" id="IPR003447">
    <property type="entry name" value="FEMABX"/>
</dbReference>
<evidence type="ECO:0000256" key="3">
    <source>
        <dbReference type="ARBA" id="ARBA00022960"/>
    </source>
</evidence>
<evidence type="ECO:0000256" key="4">
    <source>
        <dbReference type="ARBA" id="ARBA00022984"/>
    </source>
</evidence>
<name>A0A1H1GJ63_9EURY</name>
<dbReference type="OrthoDB" id="135106at2157"/>
<dbReference type="RefSeq" id="WP_092539187.1">
    <property type="nucleotide sequence ID" value="NZ_FNKQ01000006.1"/>
</dbReference>
<comment type="similarity">
    <text evidence="1">Belongs to the FemABX family.</text>
</comment>
<evidence type="ECO:0000256" key="2">
    <source>
        <dbReference type="ARBA" id="ARBA00022679"/>
    </source>
</evidence>
<dbReference type="InterPro" id="IPR038740">
    <property type="entry name" value="BioF2-like_GNAT_dom"/>
</dbReference>
<evidence type="ECO:0000313" key="8">
    <source>
        <dbReference type="EMBL" id="RDI69712.1"/>
    </source>
</evidence>
<dbReference type="Proteomes" id="UP000255421">
    <property type="component" value="Unassembled WGS sequence"/>
</dbReference>
<keyword evidence="2 9" id="KW-0808">Transferase</keyword>
<dbReference type="PROSITE" id="PS51191">
    <property type="entry name" value="FEMABX"/>
    <property type="match status" value="1"/>
</dbReference>
<reference evidence="9" key="2">
    <citation type="submission" date="2016-10" db="EMBL/GenBank/DDBJ databases">
        <authorList>
            <person name="de Groot N.N."/>
        </authorList>
    </citation>
    <scope>NUCLEOTIDE SEQUENCE [LARGE SCALE GENOMIC DNA]</scope>
    <source>
        <strain evidence="9">CGMCC 1.12397</strain>
    </source>
</reference>
<evidence type="ECO:0000256" key="1">
    <source>
        <dbReference type="ARBA" id="ARBA00009943"/>
    </source>
</evidence>
<evidence type="ECO:0000313" key="9">
    <source>
        <dbReference type="EMBL" id="SDR13167.1"/>
    </source>
</evidence>
<reference evidence="8 11" key="3">
    <citation type="submission" date="2018-07" db="EMBL/GenBank/DDBJ databases">
        <title>Genome sequence of extremly halophilic archaeon Halopelagius longus strain BC12-B1.</title>
        <authorList>
            <person name="Zhang X."/>
        </authorList>
    </citation>
    <scope>NUCLEOTIDE SEQUENCE [LARGE SCALE GENOMIC DNA]</scope>
    <source>
        <strain evidence="8 11">BC12-B1</strain>
    </source>
</reference>
<evidence type="ECO:0000256" key="6">
    <source>
        <dbReference type="ARBA" id="ARBA00023316"/>
    </source>
</evidence>
<dbReference type="GO" id="GO:0016755">
    <property type="term" value="F:aminoacyltransferase activity"/>
    <property type="evidence" value="ECO:0007669"/>
    <property type="project" value="InterPro"/>
</dbReference>
<evidence type="ECO:0000313" key="10">
    <source>
        <dbReference type="Proteomes" id="UP000199289"/>
    </source>
</evidence>
<dbReference type="AlphaFoldDB" id="A0A1H1GJ63"/>
<evidence type="ECO:0000259" key="7">
    <source>
        <dbReference type="Pfam" id="PF13480"/>
    </source>
</evidence>
<dbReference type="SUPFAM" id="SSF55729">
    <property type="entry name" value="Acyl-CoA N-acyltransferases (Nat)"/>
    <property type="match status" value="1"/>
</dbReference>
<keyword evidence="4" id="KW-0573">Peptidoglycan synthesis</keyword>
<dbReference type="EMBL" id="QQST01000004">
    <property type="protein sequence ID" value="RDI69712.1"/>
    <property type="molecule type" value="Genomic_DNA"/>
</dbReference>
<dbReference type="GO" id="GO:0071555">
    <property type="term" value="P:cell wall organization"/>
    <property type="evidence" value="ECO:0007669"/>
    <property type="project" value="UniProtKB-KW"/>
</dbReference>
<dbReference type="PANTHER" id="PTHR36174:SF1">
    <property type="entry name" value="LIPID II:GLYCINE GLYCYLTRANSFERASE"/>
    <property type="match status" value="1"/>
</dbReference>
<dbReference type="GO" id="GO:0044038">
    <property type="term" value="P:cell wall macromolecule biosynthetic process"/>
    <property type="evidence" value="ECO:0007669"/>
    <property type="project" value="InterPro"/>
</dbReference>
<keyword evidence="3" id="KW-0133">Cell shape</keyword>
<protein>
    <submittedName>
        <fullName evidence="8">GNAT family N-acetyltransferase</fullName>
    </submittedName>
    <submittedName>
        <fullName evidence="9">Predicted N-acyltransferase</fullName>
    </submittedName>
</protein>
<keyword evidence="6" id="KW-0961">Cell wall biogenesis/degradation</keyword>
<dbReference type="EMBL" id="FNKQ01000006">
    <property type="protein sequence ID" value="SDR13167.1"/>
    <property type="molecule type" value="Genomic_DNA"/>
</dbReference>
<evidence type="ECO:0000313" key="11">
    <source>
        <dbReference type="Proteomes" id="UP000255421"/>
    </source>
</evidence>
<dbReference type="PANTHER" id="PTHR36174">
    <property type="entry name" value="LIPID II:GLYCINE GLYCYLTRANSFERASE"/>
    <property type="match status" value="1"/>
</dbReference>
<dbReference type="GO" id="GO:0008360">
    <property type="term" value="P:regulation of cell shape"/>
    <property type="evidence" value="ECO:0007669"/>
    <property type="project" value="UniProtKB-KW"/>
</dbReference>
<gene>
    <name evidence="8" type="ORF">DWB78_18250</name>
    <name evidence="9" type="ORF">SAMN05216278_3703</name>
</gene>
<accession>A0A1H1GJ63</accession>
<proteinExistence type="inferred from homology"/>
<dbReference type="Gene3D" id="3.40.630.30">
    <property type="match status" value="1"/>
</dbReference>
<organism evidence="9 10">
    <name type="scientific">Halopelagius longus</name>
    <dbReference type="NCBI Taxonomy" id="1236180"/>
    <lineage>
        <taxon>Archaea</taxon>
        <taxon>Methanobacteriati</taxon>
        <taxon>Methanobacteriota</taxon>
        <taxon>Stenosarchaea group</taxon>
        <taxon>Halobacteria</taxon>
        <taxon>Halobacteriales</taxon>
        <taxon>Haloferacaceae</taxon>
    </lineage>
</organism>
<evidence type="ECO:0000256" key="5">
    <source>
        <dbReference type="ARBA" id="ARBA00023315"/>
    </source>
</evidence>